<name>A0AAW1Y325_RUBAR</name>
<reference evidence="1 2" key="1">
    <citation type="journal article" date="2023" name="G3 (Bethesda)">
        <title>A chromosome-length genome assembly and annotation of blackberry (Rubus argutus, cv. 'Hillquist').</title>
        <authorList>
            <person name="Bruna T."/>
            <person name="Aryal R."/>
            <person name="Dudchenko O."/>
            <person name="Sargent D.J."/>
            <person name="Mead D."/>
            <person name="Buti M."/>
            <person name="Cavallini A."/>
            <person name="Hytonen T."/>
            <person name="Andres J."/>
            <person name="Pham M."/>
            <person name="Weisz D."/>
            <person name="Mascagni F."/>
            <person name="Usai G."/>
            <person name="Natali L."/>
            <person name="Bassil N."/>
            <person name="Fernandez G.E."/>
            <person name="Lomsadze A."/>
            <person name="Armour M."/>
            <person name="Olukolu B."/>
            <person name="Poorten T."/>
            <person name="Britton C."/>
            <person name="Davik J."/>
            <person name="Ashrafi H."/>
            <person name="Aiden E.L."/>
            <person name="Borodovsky M."/>
            <person name="Worthington M."/>
        </authorList>
    </citation>
    <scope>NUCLEOTIDE SEQUENCE [LARGE SCALE GENOMIC DNA]</scope>
    <source>
        <strain evidence="1">PI 553951</strain>
    </source>
</reference>
<proteinExistence type="predicted"/>
<evidence type="ECO:0000313" key="1">
    <source>
        <dbReference type="EMBL" id="KAK9943131.1"/>
    </source>
</evidence>
<accession>A0AAW1Y325</accession>
<organism evidence="1 2">
    <name type="scientific">Rubus argutus</name>
    <name type="common">Southern blackberry</name>
    <dbReference type="NCBI Taxonomy" id="59490"/>
    <lineage>
        <taxon>Eukaryota</taxon>
        <taxon>Viridiplantae</taxon>
        <taxon>Streptophyta</taxon>
        <taxon>Embryophyta</taxon>
        <taxon>Tracheophyta</taxon>
        <taxon>Spermatophyta</taxon>
        <taxon>Magnoliopsida</taxon>
        <taxon>eudicotyledons</taxon>
        <taxon>Gunneridae</taxon>
        <taxon>Pentapetalae</taxon>
        <taxon>rosids</taxon>
        <taxon>fabids</taxon>
        <taxon>Rosales</taxon>
        <taxon>Rosaceae</taxon>
        <taxon>Rosoideae</taxon>
        <taxon>Rosoideae incertae sedis</taxon>
        <taxon>Rubus</taxon>
    </lineage>
</organism>
<gene>
    <name evidence="1" type="ORF">M0R45_008750</name>
</gene>
<dbReference type="AlphaFoldDB" id="A0AAW1Y325"/>
<keyword evidence="2" id="KW-1185">Reference proteome</keyword>
<evidence type="ECO:0000313" key="2">
    <source>
        <dbReference type="Proteomes" id="UP001457282"/>
    </source>
</evidence>
<comment type="caution">
    <text evidence="1">The sequence shown here is derived from an EMBL/GenBank/DDBJ whole genome shotgun (WGS) entry which is preliminary data.</text>
</comment>
<sequence length="74" mass="8313">MINAGGWERGGPGRRKLGSDAVWARIKDAMDRSRWVQRRWRLGGAGGGLKAQTAWWRCFGFEVDVICRIGFSGM</sequence>
<dbReference type="Proteomes" id="UP001457282">
    <property type="component" value="Unassembled WGS sequence"/>
</dbReference>
<dbReference type="EMBL" id="JBEDUW010000002">
    <property type="protein sequence ID" value="KAK9943131.1"/>
    <property type="molecule type" value="Genomic_DNA"/>
</dbReference>
<protein>
    <submittedName>
        <fullName evidence="1">Uncharacterized protein</fullName>
    </submittedName>
</protein>